<comment type="caution">
    <text evidence="13">The sequence shown here is derived from an EMBL/GenBank/DDBJ whole genome shotgun (WGS) entry which is preliminary data.</text>
</comment>
<dbReference type="Gene3D" id="1.25.40.10">
    <property type="entry name" value="Tetratricopeptide repeat domain"/>
    <property type="match status" value="2"/>
</dbReference>
<dbReference type="SMART" id="SM00028">
    <property type="entry name" value="TPR"/>
    <property type="match status" value="5"/>
</dbReference>
<comment type="similarity">
    <text evidence="1 9">Belongs to the Arg-specific ADP-ribosyltransferase family.</text>
</comment>
<dbReference type="InterPro" id="IPR011990">
    <property type="entry name" value="TPR-like_helical_dom_sf"/>
</dbReference>
<evidence type="ECO:0000313" key="15">
    <source>
        <dbReference type="Proteomes" id="UP000663855"/>
    </source>
</evidence>
<keyword evidence="9" id="KW-0520">NAD</keyword>
<keyword evidence="3 9" id="KW-0808">Transferase</keyword>
<dbReference type="Pfam" id="PF01129">
    <property type="entry name" value="ART"/>
    <property type="match status" value="1"/>
</dbReference>
<dbReference type="GO" id="GO:0016779">
    <property type="term" value="F:nucleotidyltransferase activity"/>
    <property type="evidence" value="ECO:0007669"/>
    <property type="project" value="UniProtKB-KW"/>
</dbReference>
<feature type="compositionally biased region" description="Basic and acidic residues" evidence="11">
    <location>
        <begin position="32"/>
        <end position="42"/>
    </location>
</feature>
<keyword evidence="10" id="KW-0175">Coiled coil</keyword>
<dbReference type="InterPro" id="IPR019734">
    <property type="entry name" value="TPR_rpt"/>
</dbReference>
<organism evidence="13 15">
    <name type="scientific">Rotaria magnacalcarata</name>
    <dbReference type="NCBI Taxonomy" id="392030"/>
    <lineage>
        <taxon>Eukaryota</taxon>
        <taxon>Metazoa</taxon>
        <taxon>Spiralia</taxon>
        <taxon>Gnathifera</taxon>
        <taxon>Rotifera</taxon>
        <taxon>Eurotatoria</taxon>
        <taxon>Bdelloidea</taxon>
        <taxon>Philodinida</taxon>
        <taxon>Philodinidae</taxon>
        <taxon>Rotaria</taxon>
    </lineage>
</organism>
<keyword evidence="6 8" id="KW-0802">TPR repeat</keyword>
<dbReference type="PANTHER" id="PTHR45641:SF1">
    <property type="entry name" value="AAA+ ATPASE DOMAIN-CONTAINING PROTEIN"/>
    <property type="match status" value="1"/>
</dbReference>
<keyword evidence="5" id="KW-0677">Repeat</keyword>
<sequence>MGCNKSHIDTDSRMQSNRSGNQNGSANEEPQDEHKKETENSLKKARPNITVLWLDSALRNNNSYQAAQEALQKKIWKLVVFISSEECIEYMTKNKDERFILIISKDFGKKVIDVIHDLPQLIECYILSMGPMGPKEWTFKYTKIKEIIIDLDELAMKLKERVVVDELIEGMPEAWNDKIVMQIYNKVISENIDIEQQRNAKNSKFMYFLLLIEILLKIVPQESKVIEEFTQHCEKLYKSNTGELKNINDFKVQYKSNDAISWYTRESFYYRSLNAAIRSEDYDLIYAHRQIIIDLYLQLKIEHEQFLSTYTGKPILLSYRGQAISLTEFVLMRESINQLISIQQYLSTSLNEKVAIHFAKNVKLNDDTMPILFQFKIDTRLRKTTPYAPISQLSDFANEYEVLISVGSIFRVEGVTFDEKLGMGFAKLALCDQDEFELKDIMNRVKEDVGDDFIGLGYLFNLQHDFSKAKKCFEKFLSETTIDEFYKSQCHRGLGFIEASSGNYDKALKHYHNALDLIVKSKPDDHSSIGAAHICIAEAYAWKNDNEAALKHLEEAKQHLDEDTLEMANLCSIKGNILKSEKNLEQAIDMYRIVLRIRLNLLPINHPALSNAYNNIGVMYYEAGNLELALEALKKALEIKNKTLSPNHQSIMETEENIVRTEKAIQRQIQRRDKILEVLSATMDTQKTLFPSDVKLIEELKETIVHIQKGDYSEVQQHEVVVRLLKDVIDIRRKTLPDNDGSIKELENIIADIQGNVVTFNIDDDDDDD</sequence>
<feature type="repeat" description="TPR" evidence="8">
    <location>
        <begin position="488"/>
        <end position="521"/>
    </location>
</feature>
<dbReference type="EC" id="2.4.2.31" evidence="9"/>
<dbReference type="Gene3D" id="3.90.176.10">
    <property type="entry name" value="Toxin ADP-ribosyltransferase, Chain A, domain 1"/>
    <property type="match status" value="1"/>
</dbReference>
<dbReference type="GO" id="GO:0106274">
    <property type="term" value="F:NAD+-protein-arginine ADP-ribosyltransferase activity"/>
    <property type="evidence" value="ECO:0007669"/>
    <property type="project" value="UniProtKB-EC"/>
</dbReference>
<evidence type="ECO:0000256" key="11">
    <source>
        <dbReference type="SAM" id="MobiDB-lite"/>
    </source>
</evidence>
<protein>
    <recommendedName>
        <fullName evidence="9">NAD(P)(+)--arginine ADP-ribosyltransferase</fullName>
        <ecNumber evidence="9">2.4.2.31</ecNumber>
    </recommendedName>
    <alternativeName>
        <fullName evidence="9">Mono(ADP-ribosyl)transferase</fullName>
    </alternativeName>
</protein>
<evidence type="ECO:0000256" key="3">
    <source>
        <dbReference type="ARBA" id="ARBA00022679"/>
    </source>
</evidence>
<dbReference type="OrthoDB" id="621413at2759"/>
<dbReference type="InterPro" id="IPR000768">
    <property type="entry name" value="ART"/>
</dbReference>
<evidence type="ECO:0000313" key="14">
    <source>
        <dbReference type="EMBL" id="CAF2018265.1"/>
    </source>
</evidence>
<evidence type="ECO:0000256" key="1">
    <source>
        <dbReference type="ARBA" id="ARBA00009558"/>
    </source>
</evidence>
<evidence type="ECO:0000256" key="5">
    <source>
        <dbReference type="ARBA" id="ARBA00022737"/>
    </source>
</evidence>
<dbReference type="EMBL" id="CAJNRE010003407">
    <property type="protein sequence ID" value="CAF2018265.1"/>
    <property type="molecule type" value="Genomic_DNA"/>
</dbReference>
<evidence type="ECO:0000256" key="10">
    <source>
        <dbReference type="SAM" id="Coils"/>
    </source>
</evidence>
<dbReference type="EMBL" id="CAJNOW010000176">
    <property type="protein sequence ID" value="CAF1261679.1"/>
    <property type="molecule type" value="Genomic_DNA"/>
</dbReference>
<gene>
    <name evidence="13" type="ORF">CJN711_LOCUS36671</name>
    <name evidence="12" type="ORF">KQP761_LOCUS2831</name>
    <name evidence="14" type="ORF">MBJ925_LOCUS9102</name>
</gene>
<keyword evidence="2 9" id="KW-0328">Glycosyltransferase</keyword>
<dbReference type="AlphaFoldDB" id="A0A816BN36"/>
<reference evidence="13" key="1">
    <citation type="submission" date="2021-02" db="EMBL/GenBank/DDBJ databases">
        <authorList>
            <person name="Nowell W R."/>
        </authorList>
    </citation>
    <scope>NUCLEOTIDE SEQUENCE</scope>
</reference>
<keyword evidence="4" id="KW-0548">Nucleotidyltransferase</keyword>
<evidence type="ECO:0000313" key="13">
    <source>
        <dbReference type="EMBL" id="CAF1612308.1"/>
    </source>
</evidence>
<proteinExistence type="inferred from homology"/>
<evidence type="ECO:0000256" key="6">
    <source>
        <dbReference type="ARBA" id="ARBA00022803"/>
    </source>
</evidence>
<comment type="catalytic activity">
    <reaction evidence="7 9">
        <text>L-arginyl-[protein] + NAD(+) = N(omega)-(ADP-D-ribosyl)-L-arginyl-[protein] + nicotinamide + H(+)</text>
        <dbReference type="Rhea" id="RHEA:19149"/>
        <dbReference type="Rhea" id="RHEA-COMP:10532"/>
        <dbReference type="Rhea" id="RHEA-COMP:15087"/>
        <dbReference type="ChEBI" id="CHEBI:15378"/>
        <dbReference type="ChEBI" id="CHEBI:17154"/>
        <dbReference type="ChEBI" id="CHEBI:29965"/>
        <dbReference type="ChEBI" id="CHEBI:57540"/>
        <dbReference type="ChEBI" id="CHEBI:142554"/>
        <dbReference type="EC" id="2.4.2.31"/>
    </reaction>
</comment>
<accession>A0A816BN36</accession>
<dbReference type="PROSITE" id="PS51996">
    <property type="entry name" value="TR_MART"/>
    <property type="match status" value="1"/>
</dbReference>
<feature type="compositionally biased region" description="Basic and acidic residues" evidence="11">
    <location>
        <begin position="1"/>
        <end position="12"/>
    </location>
</feature>
<dbReference type="PROSITE" id="PS50005">
    <property type="entry name" value="TPR"/>
    <property type="match status" value="2"/>
</dbReference>
<feature type="repeat" description="TPR" evidence="8">
    <location>
        <begin position="610"/>
        <end position="643"/>
    </location>
</feature>
<name>A0A816BN36_9BILA</name>
<feature type="compositionally biased region" description="Polar residues" evidence="11">
    <location>
        <begin position="13"/>
        <end position="28"/>
    </location>
</feature>
<feature type="coiled-coil region" evidence="10">
    <location>
        <begin position="623"/>
        <end position="671"/>
    </location>
</feature>
<keyword evidence="9" id="KW-0521">NADP</keyword>
<dbReference type="PANTHER" id="PTHR45641">
    <property type="entry name" value="TETRATRICOPEPTIDE REPEAT PROTEIN (AFU_ORTHOLOGUE AFUA_6G03870)"/>
    <property type="match status" value="1"/>
</dbReference>
<dbReference type="Proteomes" id="UP000663834">
    <property type="component" value="Unassembled WGS sequence"/>
</dbReference>
<dbReference type="Pfam" id="PF13424">
    <property type="entry name" value="TPR_12"/>
    <property type="match status" value="2"/>
</dbReference>
<dbReference type="SUPFAM" id="SSF48452">
    <property type="entry name" value="TPR-like"/>
    <property type="match status" value="1"/>
</dbReference>
<evidence type="ECO:0000256" key="2">
    <source>
        <dbReference type="ARBA" id="ARBA00022676"/>
    </source>
</evidence>
<evidence type="ECO:0000313" key="12">
    <source>
        <dbReference type="EMBL" id="CAF1261679.1"/>
    </source>
</evidence>
<dbReference type="PROSITE" id="PS50293">
    <property type="entry name" value="TPR_REGION"/>
    <property type="match status" value="1"/>
</dbReference>
<dbReference type="Proteomes" id="UP000663824">
    <property type="component" value="Unassembled WGS sequence"/>
</dbReference>
<dbReference type="SUPFAM" id="SSF56399">
    <property type="entry name" value="ADP-ribosylation"/>
    <property type="match status" value="1"/>
</dbReference>
<evidence type="ECO:0000256" key="8">
    <source>
        <dbReference type="PROSITE-ProRule" id="PRU00339"/>
    </source>
</evidence>
<evidence type="ECO:0000256" key="4">
    <source>
        <dbReference type="ARBA" id="ARBA00022695"/>
    </source>
</evidence>
<dbReference type="Proteomes" id="UP000663855">
    <property type="component" value="Unassembled WGS sequence"/>
</dbReference>
<dbReference type="EMBL" id="CAJNOV010017771">
    <property type="protein sequence ID" value="CAF1612308.1"/>
    <property type="molecule type" value="Genomic_DNA"/>
</dbReference>
<evidence type="ECO:0000256" key="7">
    <source>
        <dbReference type="ARBA" id="ARBA00047597"/>
    </source>
</evidence>
<evidence type="ECO:0000256" key="9">
    <source>
        <dbReference type="RuleBase" id="RU361228"/>
    </source>
</evidence>
<feature type="region of interest" description="Disordered" evidence="11">
    <location>
        <begin position="1"/>
        <end position="42"/>
    </location>
</feature>